<protein>
    <submittedName>
        <fullName evidence="2">ThiF family adenylyltransferase</fullName>
    </submittedName>
</protein>
<dbReference type="Gene3D" id="3.40.50.720">
    <property type="entry name" value="NAD(P)-binding Rossmann-like Domain"/>
    <property type="match status" value="1"/>
</dbReference>
<organism evidence="2 3">
    <name type="scientific">Paenibacillus solisilvae</name>
    <dbReference type="NCBI Taxonomy" id="2486751"/>
    <lineage>
        <taxon>Bacteria</taxon>
        <taxon>Bacillati</taxon>
        <taxon>Bacillota</taxon>
        <taxon>Bacilli</taxon>
        <taxon>Bacillales</taxon>
        <taxon>Paenibacillaceae</taxon>
        <taxon>Paenibacillus</taxon>
    </lineage>
</organism>
<evidence type="ECO:0000259" key="1">
    <source>
        <dbReference type="Pfam" id="PF00899"/>
    </source>
</evidence>
<keyword evidence="2" id="KW-0548">Nucleotidyltransferase</keyword>
<reference evidence="3" key="1">
    <citation type="journal article" date="2019" name="Int. J. Syst. Evol. Microbiol.">
        <title>The Global Catalogue of Microorganisms (GCM) 10K type strain sequencing project: providing services to taxonomists for standard genome sequencing and annotation.</title>
        <authorList>
            <consortium name="The Broad Institute Genomics Platform"/>
            <consortium name="The Broad Institute Genome Sequencing Center for Infectious Disease"/>
            <person name="Wu L."/>
            <person name="Ma J."/>
        </authorList>
    </citation>
    <scope>NUCLEOTIDE SEQUENCE [LARGE SCALE GENOMIC DNA]</scope>
    <source>
        <strain evidence="3">CGMCC 1.3240</strain>
    </source>
</reference>
<evidence type="ECO:0000313" key="2">
    <source>
        <dbReference type="EMBL" id="MFC5647635.1"/>
    </source>
</evidence>
<dbReference type="GO" id="GO:0016779">
    <property type="term" value="F:nucleotidyltransferase activity"/>
    <property type="evidence" value="ECO:0007669"/>
    <property type="project" value="UniProtKB-KW"/>
</dbReference>
<dbReference type="InterPro" id="IPR000594">
    <property type="entry name" value="ThiF_NAD_FAD-bd"/>
</dbReference>
<dbReference type="RefSeq" id="WP_379186083.1">
    <property type="nucleotide sequence ID" value="NZ_JBHSOW010000005.1"/>
</dbReference>
<dbReference type="PANTHER" id="PTHR10953">
    <property type="entry name" value="UBIQUITIN-ACTIVATING ENZYME E1"/>
    <property type="match status" value="1"/>
</dbReference>
<dbReference type="InterPro" id="IPR045886">
    <property type="entry name" value="ThiF/MoeB/HesA"/>
</dbReference>
<keyword evidence="3" id="KW-1185">Reference proteome</keyword>
<dbReference type="EMBL" id="JBHSOW010000005">
    <property type="protein sequence ID" value="MFC5647635.1"/>
    <property type="molecule type" value="Genomic_DNA"/>
</dbReference>
<dbReference type="CDD" id="cd00757">
    <property type="entry name" value="ThiF_MoeB_HesA_family"/>
    <property type="match status" value="1"/>
</dbReference>
<dbReference type="InterPro" id="IPR035985">
    <property type="entry name" value="Ubiquitin-activating_enz"/>
</dbReference>
<evidence type="ECO:0000313" key="3">
    <source>
        <dbReference type="Proteomes" id="UP001596047"/>
    </source>
</evidence>
<proteinExistence type="predicted"/>
<dbReference type="PANTHER" id="PTHR10953:SF102">
    <property type="entry name" value="ADENYLYLTRANSFERASE AND SULFURTRANSFERASE MOCS3"/>
    <property type="match status" value="1"/>
</dbReference>
<keyword evidence="2" id="KW-0808">Transferase</keyword>
<dbReference type="SUPFAM" id="SSF69572">
    <property type="entry name" value="Activating enzymes of the ubiquitin-like proteins"/>
    <property type="match status" value="1"/>
</dbReference>
<accession>A0ABW0VTW1</accession>
<feature type="domain" description="THIF-type NAD/FAD binding fold" evidence="1">
    <location>
        <begin position="5"/>
        <end position="244"/>
    </location>
</feature>
<comment type="caution">
    <text evidence="2">The sequence shown here is derived from an EMBL/GenBank/DDBJ whole genome shotgun (WGS) entry which is preliminary data.</text>
</comment>
<dbReference type="Pfam" id="PF00899">
    <property type="entry name" value="ThiF"/>
    <property type="match status" value="1"/>
</dbReference>
<sequence length="342" mass="37044">MTDRYSRQSRFAPIGAEGQRQLGTSRAVVVGMGALGSVAAQHLVRSGIGYVRIIDRDILEWSNLQRQVLYTEEDVKQLLPKAQAASQRLKSINSEVTIEAVVADLTPHNAEALLGGVDLIIDGSDNFTVRYLINDVSQKLSIPWIYGGVVGAAGMSMTILPGKTPCFSCMFPSPPPAGSVDTCETAGVISPAVDIIASIQAAEALKYLSGNQGALHGTLFQIDVWYHHWMPLKVGDSLRKDCPVCQLGSYAYLEQSSTETAAASLCGRNTIQLTPGRPITLSLDELGARLSRVGDVQRNPFLLRYRRDNVITAVLFPDGRALIQGTEDPVIAKRIYSEIFGL</sequence>
<name>A0ABW0VTW1_9BACL</name>
<gene>
    <name evidence="2" type="ORF">ACFPYJ_00530</name>
</gene>
<dbReference type="Proteomes" id="UP001596047">
    <property type="component" value="Unassembled WGS sequence"/>
</dbReference>